<evidence type="ECO:0000256" key="3">
    <source>
        <dbReference type="ARBA" id="ARBA00022737"/>
    </source>
</evidence>
<evidence type="ECO:0000259" key="7">
    <source>
        <dbReference type="Pfam" id="PF22964"/>
    </source>
</evidence>
<dbReference type="OMA" id="QIRRKHA"/>
<keyword evidence="3" id="KW-0677">Repeat</keyword>
<protein>
    <recommendedName>
        <fullName evidence="5">Protein zer-1 homolog</fullName>
    </recommendedName>
    <alternativeName>
        <fullName evidence="6">Zyg-11 homolog B-like protein</fullName>
    </alternativeName>
</protein>
<dbReference type="InterPro" id="IPR011989">
    <property type="entry name" value="ARM-like"/>
</dbReference>
<dbReference type="InterPro" id="IPR032675">
    <property type="entry name" value="LRR_dom_sf"/>
</dbReference>
<proteinExistence type="inferred from homology"/>
<reference evidence="10" key="2">
    <citation type="submission" date="2018-07" db="EMBL/GenBank/DDBJ databases">
        <authorList>
            <person name="Quirk P.G."/>
            <person name="Krulwich T.A."/>
        </authorList>
    </citation>
    <scope>NUCLEOTIDE SEQUENCE</scope>
</reference>
<keyword evidence="2" id="KW-0433">Leucine-rich repeat</keyword>
<evidence type="ECO:0000313" key="10">
    <source>
        <dbReference type="EMBL" id="SSX23045.1"/>
    </source>
</evidence>
<dbReference type="InterPro" id="IPR055142">
    <property type="entry name" value="ZER1-like_C"/>
</dbReference>
<organism evidence="10">
    <name type="scientific">Culicoides sonorensis</name>
    <name type="common">Biting midge</name>
    <dbReference type="NCBI Taxonomy" id="179676"/>
    <lineage>
        <taxon>Eukaryota</taxon>
        <taxon>Metazoa</taxon>
        <taxon>Ecdysozoa</taxon>
        <taxon>Arthropoda</taxon>
        <taxon>Hexapoda</taxon>
        <taxon>Insecta</taxon>
        <taxon>Pterygota</taxon>
        <taxon>Neoptera</taxon>
        <taxon>Endopterygota</taxon>
        <taxon>Diptera</taxon>
        <taxon>Nematocera</taxon>
        <taxon>Chironomoidea</taxon>
        <taxon>Ceratopogonidae</taxon>
        <taxon>Ceratopogoninae</taxon>
        <taxon>Culicoides</taxon>
        <taxon>Monoculicoides</taxon>
    </lineage>
</organism>
<dbReference type="Gene3D" id="3.80.10.10">
    <property type="entry name" value="Ribonuclease Inhibitor"/>
    <property type="match status" value="2"/>
</dbReference>
<evidence type="ECO:0000256" key="1">
    <source>
        <dbReference type="ARBA" id="ARBA00009420"/>
    </source>
</evidence>
<comment type="similarity">
    <text evidence="1">Belongs to the zyg-11 family.</text>
</comment>
<evidence type="ECO:0000259" key="8">
    <source>
        <dbReference type="Pfam" id="PF25013"/>
    </source>
</evidence>
<accession>A0A336LYJ0</accession>
<feature type="domain" description="Protein zer-1 homolog-like C-terminal" evidence="7">
    <location>
        <begin position="413"/>
        <end position="753"/>
    </location>
</feature>
<dbReference type="FunFam" id="1.25.10.10:FF:000111">
    <property type="entry name" value="Protein zer-1 homolog"/>
    <property type="match status" value="1"/>
</dbReference>
<dbReference type="SUPFAM" id="SSF48371">
    <property type="entry name" value="ARM repeat"/>
    <property type="match status" value="1"/>
</dbReference>
<feature type="domain" description="Zer-1-like leucine-rich repeats region" evidence="8">
    <location>
        <begin position="192"/>
        <end position="329"/>
    </location>
</feature>
<dbReference type="PANTHER" id="PTHR12904:SF23">
    <property type="entry name" value="PROTEIN ZER-1 HOMOLOG"/>
    <property type="match status" value="1"/>
</dbReference>
<dbReference type="InterPro" id="IPR016024">
    <property type="entry name" value="ARM-type_fold"/>
</dbReference>
<evidence type="ECO:0000313" key="9">
    <source>
        <dbReference type="EMBL" id="SSX02671.1"/>
    </source>
</evidence>
<dbReference type="EMBL" id="UFQT01000305">
    <property type="protein sequence ID" value="SSX23045.1"/>
    <property type="molecule type" value="Genomic_DNA"/>
</dbReference>
<reference evidence="9" key="1">
    <citation type="submission" date="2018-04" db="EMBL/GenBank/DDBJ databases">
        <authorList>
            <person name="Go L.Y."/>
            <person name="Mitchell J.A."/>
        </authorList>
    </citation>
    <scope>NUCLEOTIDE SEQUENCE</scope>
    <source>
        <tissue evidence="9">Whole organism</tissue>
    </source>
</reference>
<dbReference type="InterPro" id="IPR051341">
    <property type="entry name" value="Zyg-11_UBL_adapter"/>
</dbReference>
<sequence length="775" mass="88387">MVGRVRLKGSNSCSGVQMDEELPTLLEIVFKYLADNLDIVCHKKPNTEEFELNEGVVIPNEICDRFLKFQQDCNQDISDHFIHIFRDTIKTPLKYVQLRNSSISDEGMKILMSHNLASLSMWYCNSVSLHSWDTIVANGQNLKYLELGKFVDILRHPEPNEKAPMQPPIQFPLPNLQKLVLNGVVLTEETSFLSLPQLRHLDLSGCMFIDFCVAQLKALPNLQTLILFNVWPLEQELPVLCQLRGLRTLDLSIARANTNGTYKDPNQSLSELVESLPHLTHLDISGTNLAGNGVAQHTKVKDQNVRGSDIPGLISRANRPLQFLGLYNTAHSACRRFDIPALTIAGEADENQILTSAVVYQDRQELLTKVLNDLYHLLRFESCKQIHRALDEGQSLKFHYFHSIFTPNLFNFSATLFYIVKGKDKAKFGTPLKNHIIRTLLNGMSEWLKDDTMMRNGCLTLCQFSIPYDVLFEYERLVRILLHGVSDTEQEGFVQRIAIYLINSLACQVDGTQKSFLGQLGAIKQTMLNLIDDRLNRNVFDDVMEVAWSTMWNVTDETAVNCERFLDGEGMTYFLKCLKTFPDREELLRNMMGLLGNVAEVSELRPRLMTQEFITVFSDLLHSVSDGIEVSYNAAGVLSHIASDGPEAWTIQNPTRDEVLQNMVEAISRWQLDAERNINYRSFEPILKLVECYDTPQCQHWAVWALANLTKVYPNKYCPLVEKEGGLKLLKELIEHMRPYKEIKDLACMVIEAHRKYLDDMANDNNDENGMIIDG</sequence>
<evidence type="ECO:0000256" key="6">
    <source>
        <dbReference type="ARBA" id="ARBA00081214"/>
    </source>
</evidence>
<evidence type="ECO:0000256" key="2">
    <source>
        <dbReference type="ARBA" id="ARBA00022614"/>
    </source>
</evidence>
<dbReference type="PANTHER" id="PTHR12904">
    <property type="match status" value="1"/>
</dbReference>
<dbReference type="Gene3D" id="1.25.10.10">
    <property type="entry name" value="Leucine-rich Repeat Variant"/>
    <property type="match status" value="1"/>
</dbReference>
<dbReference type="Pfam" id="PF25013">
    <property type="entry name" value="LRR_Zer-1"/>
    <property type="match status" value="1"/>
</dbReference>
<dbReference type="GO" id="GO:0031462">
    <property type="term" value="C:Cul2-RING ubiquitin ligase complex"/>
    <property type="evidence" value="ECO:0007669"/>
    <property type="project" value="TreeGrafter"/>
</dbReference>
<dbReference type="Pfam" id="PF22964">
    <property type="entry name" value="ZER1-like_2nd"/>
    <property type="match status" value="1"/>
</dbReference>
<name>A0A336LYJ0_CULSO</name>
<dbReference type="InterPro" id="IPR056845">
    <property type="entry name" value="LRR_Zer-1"/>
</dbReference>
<gene>
    <name evidence="10" type="primary">CSON008119</name>
</gene>
<dbReference type="AlphaFoldDB" id="A0A336LYJ0"/>
<dbReference type="EMBL" id="UFQS01000305">
    <property type="protein sequence ID" value="SSX02671.1"/>
    <property type="molecule type" value="Genomic_DNA"/>
</dbReference>
<evidence type="ECO:0000256" key="5">
    <source>
        <dbReference type="ARBA" id="ARBA00067612"/>
    </source>
</evidence>
<evidence type="ECO:0000256" key="4">
    <source>
        <dbReference type="ARBA" id="ARBA00022786"/>
    </source>
</evidence>
<keyword evidence="4" id="KW-0833">Ubl conjugation pathway</keyword>
<dbReference type="SUPFAM" id="SSF52047">
    <property type="entry name" value="RNI-like"/>
    <property type="match status" value="1"/>
</dbReference>
<dbReference type="VEuPathDB" id="VectorBase:CSON008119"/>